<keyword evidence="3" id="KW-0064">Aspartyl protease</keyword>
<keyword evidence="2" id="KW-0645">Protease</keyword>
<evidence type="ECO:0000313" key="5">
    <source>
        <dbReference type="EMBL" id="GAG58233.1"/>
    </source>
</evidence>
<dbReference type="EMBL" id="BART01000888">
    <property type="protein sequence ID" value="GAG58233.1"/>
    <property type="molecule type" value="Genomic_DNA"/>
</dbReference>
<name>X0ZD14_9ZZZZ</name>
<protein>
    <recommendedName>
        <fullName evidence="6">Hydrogenase maturation protease</fullName>
    </recommendedName>
</protein>
<dbReference type="Pfam" id="PF01750">
    <property type="entry name" value="HycI"/>
    <property type="match status" value="1"/>
</dbReference>
<evidence type="ECO:0000256" key="4">
    <source>
        <dbReference type="ARBA" id="ARBA00022801"/>
    </source>
</evidence>
<dbReference type="GO" id="GO:0004190">
    <property type="term" value="F:aspartic-type endopeptidase activity"/>
    <property type="evidence" value="ECO:0007669"/>
    <property type="project" value="UniProtKB-KW"/>
</dbReference>
<keyword evidence="4" id="KW-0378">Hydrolase</keyword>
<evidence type="ECO:0000256" key="2">
    <source>
        <dbReference type="ARBA" id="ARBA00022670"/>
    </source>
</evidence>
<dbReference type="AlphaFoldDB" id="X0ZD14"/>
<dbReference type="InterPro" id="IPR023430">
    <property type="entry name" value="Pept_HybD-like_dom_sf"/>
</dbReference>
<evidence type="ECO:0000256" key="3">
    <source>
        <dbReference type="ARBA" id="ARBA00022750"/>
    </source>
</evidence>
<dbReference type="PRINTS" id="PR00446">
    <property type="entry name" value="HYDRGNUPTAKE"/>
</dbReference>
<organism evidence="5">
    <name type="scientific">marine sediment metagenome</name>
    <dbReference type="NCBI Taxonomy" id="412755"/>
    <lineage>
        <taxon>unclassified sequences</taxon>
        <taxon>metagenomes</taxon>
        <taxon>ecological metagenomes</taxon>
    </lineage>
</organism>
<reference evidence="5" key="1">
    <citation type="journal article" date="2014" name="Front. Microbiol.">
        <title>High frequency of phylogenetically diverse reductive dehalogenase-homologous genes in deep subseafloor sedimentary metagenomes.</title>
        <authorList>
            <person name="Kawai M."/>
            <person name="Futagami T."/>
            <person name="Toyoda A."/>
            <person name="Takaki Y."/>
            <person name="Nishi S."/>
            <person name="Hori S."/>
            <person name="Arai W."/>
            <person name="Tsubouchi T."/>
            <person name="Morono Y."/>
            <person name="Uchiyama I."/>
            <person name="Ito T."/>
            <person name="Fujiyama A."/>
            <person name="Inagaki F."/>
            <person name="Takami H."/>
        </authorList>
    </citation>
    <scope>NUCLEOTIDE SEQUENCE</scope>
    <source>
        <strain evidence="5">Expedition CK06-06</strain>
    </source>
</reference>
<proteinExistence type="inferred from homology"/>
<dbReference type="PANTHER" id="PTHR30302">
    <property type="entry name" value="HYDROGENASE 1 MATURATION PROTEASE"/>
    <property type="match status" value="1"/>
</dbReference>
<dbReference type="GO" id="GO:0008047">
    <property type="term" value="F:enzyme activator activity"/>
    <property type="evidence" value="ECO:0007669"/>
    <property type="project" value="InterPro"/>
</dbReference>
<evidence type="ECO:0008006" key="6">
    <source>
        <dbReference type="Google" id="ProtNLM"/>
    </source>
</evidence>
<sequence>MTLAGKNNSSKNFYTRTDVRIIGFGNKYRSDDGIGIRVIEELEKLDFFKNIEIINGGTSGTDLIFLIKGCGKLIIIDAIDAGQDIGDVVNIKVDDIEEFIRRDYKSLSLHDLNLADIFKLVKALKINADISIIGVKPKNIDFGDRLSPEVEKKIPEIISIIKKEIGM</sequence>
<accession>X0ZD14</accession>
<dbReference type="CDD" id="cd00518">
    <property type="entry name" value="H2MP"/>
    <property type="match status" value="1"/>
</dbReference>
<comment type="similarity">
    <text evidence="1">Belongs to the peptidase A31 family.</text>
</comment>
<dbReference type="GO" id="GO:0016485">
    <property type="term" value="P:protein processing"/>
    <property type="evidence" value="ECO:0007669"/>
    <property type="project" value="TreeGrafter"/>
</dbReference>
<comment type="caution">
    <text evidence="5">The sequence shown here is derived from an EMBL/GenBank/DDBJ whole genome shotgun (WGS) entry which is preliminary data.</text>
</comment>
<evidence type="ECO:0000256" key="1">
    <source>
        <dbReference type="ARBA" id="ARBA00006814"/>
    </source>
</evidence>
<dbReference type="Gene3D" id="3.40.50.1450">
    <property type="entry name" value="HybD-like"/>
    <property type="match status" value="1"/>
</dbReference>
<dbReference type="SUPFAM" id="SSF53163">
    <property type="entry name" value="HybD-like"/>
    <property type="match status" value="1"/>
</dbReference>
<dbReference type="PANTHER" id="PTHR30302:SF1">
    <property type="entry name" value="HYDROGENASE 2 MATURATION PROTEASE"/>
    <property type="match status" value="1"/>
</dbReference>
<dbReference type="InterPro" id="IPR000671">
    <property type="entry name" value="Peptidase_A31"/>
</dbReference>
<dbReference type="NCBIfam" id="TIGR00072">
    <property type="entry name" value="hydrog_prot"/>
    <property type="match status" value="1"/>
</dbReference>
<gene>
    <name evidence="5" type="ORF">S01H4_03571</name>
</gene>